<feature type="transmembrane region" description="Helical" evidence="6">
    <location>
        <begin position="299"/>
        <end position="318"/>
    </location>
</feature>
<accession>A0ABS7Q1F7</accession>
<dbReference type="EMBL" id="JAINVV010000016">
    <property type="protein sequence ID" value="MBY8826367.1"/>
    <property type="molecule type" value="Genomic_DNA"/>
</dbReference>
<evidence type="ECO:0000256" key="4">
    <source>
        <dbReference type="ARBA" id="ARBA00022989"/>
    </source>
</evidence>
<feature type="transmembrane region" description="Helical" evidence="6">
    <location>
        <begin position="190"/>
        <end position="213"/>
    </location>
</feature>
<keyword evidence="5 6" id="KW-0472">Membrane</keyword>
<dbReference type="PANTHER" id="PTHR30569">
    <property type="entry name" value="CYTOSINE TRANSPORTER CODB"/>
    <property type="match status" value="1"/>
</dbReference>
<evidence type="ECO:0000256" key="5">
    <source>
        <dbReference type="ARBA" id="ARBA00023136"/>
    </source>
</evidence>
<dbReference type="InterPro" id="IPR001248">
    <property type="entry name" value="Pur-cyt_permease"/>
</dbReference>
<dbReference type="PANTHER" id="PTHR30569:SF0">
    <property type="entry name" value="CYTOSINE PERMEASE"/>
    <property type="match status" value="1"/>
</dbReference>
<feature type="transmembrane region" description="Helical" evidence="6">
    <location>
        <begin position="135"/>
        <end position="155"/>
    </location>
</feature>
<comment type="caution">
    <text evidence="7">The sequence shown here is derived from an EMBL/GenBank/DDBJ whole genome shotgun (WGS) entry which is preliminary data.</text>
</comment>
<comment type="subcellular location">
    <subcellularLocation>
        <location evidence="1">Membrane</location>
        <topology evidence="1">Multi-pass membrane protein</topology>
    </subcellularLocation>
</comment>
<keyword evidence="8" id="KW-1185">Reference proteome</keyword>
<evidence type="ECO:0000256" key="3">
    <source>
        <dbReference type="ARBA" id="ARBA00022692"/>
    </source>
</evidence>
<comment type="similarity">
    <text evidence="2">Belongs to the purine-cytosine permease (2.A.39) family.</text>
</comment>
<evidence type="ECO:0000256" key="6">
    <source>
        <dbReference type="SAM" id="Phobius"/>
    </source>
</evidence>
<gene>
    <name evidence="7" type="ORF">K7G82_28950</name>
</gene>
<proteinExistence type="inferred from homology"/>
<keyword evidence="3 6" id="KW-0812">Transmembrane</keyword>
<evidence type="ECO:0000313" key="7">
    <source>
        <dbReference type="EMBL" id="MBY8826367.1"/>
    </source>
</evidence>
<feature type="transmembrane region" description="Helical" evidence="6">
    <location>
        <begin position="324"/>
        <end position="343"/>
    </location>
</feature>
<dbReference type="Proteomes" id="UP000706039">
    <property type="component" value="Unassembled WGS sequence"/>
</dbReference>
<feature type="transmembrane region" description="Helical" evidence="6">
    <location>
        <begin position="21"/>
        <end position="42"/>
    </location>
</feature>
<reference evidence="7 8" key="1">
    <citation type="submission" date="2021-08" db="EMBL/GenBank/DDBJ databases">
        <authorList>
            <person name="Tuo L."/>
        </authorList>
    </citation>
    <scope>NUCLEOTIDE SEQUENCE [LARGE SCALE GENOMIC DNA]</scope>
    <source>
        <strain evidence="7 8">JCM 31229</strain>
    </source>
</reference>
<dbReference type="Pfam" id="PF02133">
    <property type="entry name" value="Transp_cyt_pur"/>
    <property type="match status" value="1"/>
</dbReference>
<feature type="transmembrane region" description="Helical" evidence="6">
    <location>
        <begin position="48"/>
        <end position="74"/>
    </location>
</feature>
<name>A0ABS7Q1F7_9SPHN</name>
<evidence type="ECO:0000313" key="8">
    <source>
        <dbReference type="Proteomes" id="UP000706039"/>
    </source>
</evidence>
<dbReference type="Gene3D" id="1.10.4160.10">
    <property type="entry name" value="Hydantoin permease"/>
    <property type="match status" value="1"/>
</dbReference>
<dbReference type="RefSeq" id="WP_222993952.1">
    <property type="nucleotide sequence ID" value="NZ_JAINVV010000016.1"/>
</dbReference>
<feature type="transmembrane region" description="Helical" evidence="6">
    <location>
        <begin position="225"/>
        <end position="247"/>
    </location>
</feature>
<sequence length="418" mass="43012">MSNEFPREPVPAEHANRSAASITLILISSIMSVPMIILGGTIGRDYGLFNALIVTIAGCALTAGLAMLMAYAGVRTRRSTALLSEQAFGSRGARVLTAALGIALLGWLAVEMGFIGELAVGGIRRALGAEPPLAIGILGAAAIIGAIAIFGFSVIARVPLIFVPLLLLLLIFVALKALPRLETVDTVAGTAVPIGRGISAIIGSFVIGCIILPDYSRFIGRSRDAMAAAGMALGPVWAAVIGCYAAAGLVARSGDPAEVLMLLGMPAVLTILLPLGLMQNGIMTLYSSALVTSTWLKRIRFTHIVIVTAGIGALIALAGAQNAFVSYLVLLGLVFPPAAAILIQQALFGRAEEGDVRWRNLAIWGVASAVATVCEYKAGITGISALDGFITAFGLAAASSKLGKIRAAPSAETGRVEI</sequence>
<dbReference type="InterPro" id="IPR030191">
    <property type="entry name" value="CodB"/>
</dbReference>
<evidence type="ECO:0000256" key="2">
    <source>
        <dbReference type="ARBA" id="ARBA00008974"/>
    </source>
</evidence>
<organism evidence="7 8">
    <name type="scientific">Sphingomonas colocasiae</name>
    <dbReference type="NCBI Taxonomy" id="1848973"/>
    <lineage>
        <taxon>Bacteria</taxon>
        <taxon>Pseudomonadati</taxon>
        <taxon>Pseudomonadota</taxon>
        <taxon>Alphaproteobacteria</taxon>
        <taxon>Sphingomonadales</taxon>
        <taxon>Sphingomonadaceae</taxon>
        <taxon>Sphingomonas</taxon>
    </lineage>
</organism>
<keyword evidence="4 6" id="KW-1133">Transmembrane helix</keyword>
<feature type="transmembrane region" description="Helical" evidence="6">
    <location>
        <begin position="95"/>
        <end position="115"/>
    </location>
</feature>
<feature type="transmembrane region" description="Helical" evidence="6">
    <location>
        <begin position="259"/>
        <end position="278"/>
    </location>
</feature>
<protein>
    <submittedName>
        <fullName evidence="7">Cytosine permease</fullName>
    </submittedName>
</protein>
<evidence type="ECO:0000256" key="1">
    <source>
        <dbReference type="ARBA" id="ARBA00004141"/>
    </source>
</evidence>
<feature type="transmembrane region" description="Helical" evidence="6">
    <location>
        <begin position="160"/>
        <end position="178"/>
    </location>
</feature>